<keyword evidence="2" id="KW-1185">Reference proteome</keyword>
<proteinExistence type="predicted"/>
<reference evidence="1" key="1">
    <citation type="journal article" date="2014" name="Int. J. Syst. Evol. Microbiol.">
        <title>Complete genome sequence of Corynebacterium casei LMG S-19264T (=DSM 44701T), isolated from a smear-ripened cheese.</title>
        <authorList>
            <consortium name="US DOE Joint Genome Institute (JGI-PGF)"/>
            <person name="Walter F."/>
            <person name="Albersmeier A."/>
            <person name="Kalinowski J."/>
            <person name="Ruckert C."/>
        </authorList>
    </citation>
    <scope>NUCLEOTIDE SEQUENCE</scope>
    <source>
        <strain evidence="1">CGMCC 1.15448</strain>
    </source>
</reference>
<dbReference type="EMBL" id="BMJC01000009">
    <property type="protein sequence ID" value="GGB26062.1"/>
    <property type="molecule type" value="Genomic_DNA"/>
</dbReference>
<reference evidence="1" key="2">
    <citation type="submission" date="2020-09" db="EMBL/GenBank/DDBJ databases">
        <authorList>
            <person name="Sun Q."/>
            <person name="Zhou Y."/>
        </authorList>
    </citation>
    <scope>NUCLEOTIDE SEQUENCE</scope>
    <source>
        <strain evidence="1">CGMCC 1.15448</strain>
    </source>
</reference>
<dbReference type="Proteomes" id="UP000607559">
    <property type="component" value="Unassembled WGS sequence"/>
</dbReference>
<dbReference type="AlphaFoldDB" id="A0A8J2XY29"/>
<dbReference type="Gene3D" id="2.60.40.1930">
    <property type="match status" value="1"/>
</dbReference>
<gene>
    <name evidence="1" type="ORF">GCM10011511_57520</name>
</gene>
<organism evidence="1 2">
    <name type="scientific">Puia dinghuensis</name>
    <dbReference type="NCBI Taxonomy" id="1792502"/>
    <lineage>
        <taxon>Bacteria</taxon>
        <taxon>Pseudomonadati</taxon>
        <taxon>Bacteroidota</taxon>
        <taxon>Chitinophagia</taxon>
        <taxon>Chitinophagales</taxon>
        <taxon>Chitinophagaceae</taxon>
        <taxon>Puia</taxon>
    </lineage>
</organism>
<comment type="caution">
    <text evidence="1">The sequence shown here is derived from an EMBL/GenBank/DDBJ whole genome shotgun (WGS) entry which is preliminary data.</text>
</comment>
<evidence type="ECO:0008006" key="3">
    <source>
        <dbReference type="Google" id="ProtNLM"/>
    </source>
</evidence>
<protein>
    <recommendedName>
        <fullName evidence="3">Macroglobulin domain-containing protein</fullName>
    </recommendedName>
</protein>
<evidence type="ECO:0000313" key="2">
    <source>
        <dbReference type="Proteomes" id="UP000607559"/>
    </source>
</evidence>
<evidence type="ECO:0000313" key="1">
    <source>
        <dbReference type="EMBL" id="GGB26062.1"/>
    </source>
</evidence>
<sequence>MLAQPEKDSLQASFIRYQSQAPREKLFVHVDKTFYLAGETLWFKIYAVDASSDIPDSLSAVSYVELIDRDQKAVLQEKVQLRNGKGDGYFRIAPSIRSGHYIFRAYTNWMKNFSPDGYYQQNVTILNTLSENTVSEPPIPDSPHHVAGNIQFFPEGGNLVNGLTSIVAFKAVNPTGKGIPCHGVVVNQHQDTVASFHSNRFGMGTFPLTPVKGNTYYAHVETPSSTLTEKLPTAYDQGYVMHLDQPIGNNLDITVTTSSVPSAPANSVAYLFVHTRGRVKFIRVNQLKNNATSFQVNIDSLDDGISHFTILNSERLPVCERLWCKPPRQQVHIAVNITGRDTGNILPATPSFTYGPREKLTVHLTTTDPSGHPVPANLSLSVFLHDSLQPIPGENILNYLLLTSDLKGKIDSPDYYFASVNPATTEALDDLMLTQGWTRFRWEDILQNKKPYFEFRPETNALVISAKMMDKHTNLPPPPAIGYLSIPGKPFIFSSALSNPDGTLYFNVGNFYGNKEIIAQTNSLTDSNYRIDIANPFSDRPSWQPPADSLFPSRARSQLLDRSISVQVENAYRAAEKHHLLPLPPGDTTGFYGHADLSYSLDDYTRFVTMDEVIREFVNDVRVRRNSGRAYFRVMNSLFNIFFDDDPLLLIDGFPVFDGDKMIGVNPLKIEKIDVVPHRYFFGPSISDGIVSFLSYDGDLGGYHLDPSALVIQYNGLQQHQEFYSPVYEPGVRSTIPDLRNQLLWSPEIETDSAGKKQLLLYTSDLKGKFALVVQGMTPEGLVGYSISTISVGHP</sequence>
<name>A0A8J2XY29_9BACT</name>
<accession>A0A8J2XY29</accession>